<dbReference type="InterPro" id="IPR018872">
    <property type="entry name" value="Zn-cluster-dom"/>
</dbReference>
<organism evidence="7 8">
    <name type="scientific">Acer negundo</name>
    <name type="common">Box elder</name>
    <dbReference type="NCBI Taxonomy" id="4023"/>
    <lineage>
        <taxon>Eukaryota</taxon>
        <taxon>Viridiplantae</taxon>
        <taxon>Streptophyta</taxon>
        <taxon>Embryophyta</taxon>
        <taxon>Tracheophyta</taxon>
        <taxon>Spermatophyta</taxon>
        <taxon>Magnoliopsida</taxon>
        <taxon>eudicotyledons</taxon>
        <taxon>Gunneridae</taxon>
        <taxon>Pentapetalae</taxon>
        <taxon>rosids</taxon>
        <taxon>malvids</taxon>
        <taxon>Sapindales</taxon>
        <taxon>Sapindaceae</taxon>
        <taxon>Hippocastanoideae</taxon>
        <taxon>Acereae</taxon>
        <taxon>Acer</taxon>
    </lineage>
</organism>
<keyword evidence="3" id="KW-0238">DNA-binding</keyword>
<evidence type="ECO:0000256" key="5">
    <source>
        <dbReference type="ARBA" id="ARBA00023242"/>
    </source>
</evidence>
<evidence type="ECO:0000256" key="3">
    <source>
        <dbReference type="ARBA" id="ARBA00023125"/>
    </source>
</evidence>
<evidence type="ECO:0000256" key="4">
    <source>
        <dbReference type="ARBA" id="ARBA00023163"/>
    </source>
</evidence>
<evidence type="ECO:0000256" key="2">
    <source>
        <dbReference type="ARBA" id="ARBA00023015"/>
    </source>
</evidence>
<evidence type="ECO:0000313" key="8">
    <source>
        <dbReference type="Proteomes" id="UP001064489"/>
    </source>
</evidence>
<dbReference type="InterPro" id="IPR036576">
    <property type="entry name" value="WRKY_dom_sf"/>
</dbReference>
<protein>
    <recommendedName>
        <fullName evidence="6">WRKY domain-containing protein</fullName>
    </recommendedName>
</protein>
<feature type="domain" description="WRKY" evidence="6">
    <location>
        <begin position="250"/>
        <end position="313"/>
    </location>
</feature>
<keyword evidence="4" id="KW-0804">Transcription</keyword>
<keyword evidence="2" id="KW-0805">Transcription regulation</keyword>
<dbReference type="PROSITE" id="PS50811">
    <property type="entry name" value="WRKY"/>
    <property type="match status" value="1"/>
</dbReference>
<comment type="caution">
    <text evidence="7">The sequence shown here is derived from an EMBL/GenBank/DDBJ whole genome shotgun (WGS) entry which is preliminary data.</text>
</comment>
<dbReference type="SUPFAM" id="SSF118290">
    <property type="entry name" value="WRKY DNA-binding domain"/>
    <property type="match status" value="1"/>
</dbReference>
<dbReference type="SMART" id="SM00774">
    <property type="entry name" value="WRKY"/>
    <property type="match status" value="1"/>
</dbReference>
<reference evidence="7" key="1">
    <citation type="journal article" date="2022" name="Plant J.">
        <title>Strategies of tolerance reflected in two North American maple genomes.</title>
        <authorList>
            <person name="McEvoy S.L."/>
            <person name="Sezen U.U."/>
            <person name="Trouern-Trend A."/>
            <person name="McMahon S.M."/>
            <person name="Schaberg P.G."/>
            <person name="Yang J."/>
            <person name="Wegrzyn J.L."/>
            <person name="Swenson N.G."/>
        </authorList>
    </citation>
    <scope>NUCLEOTIDE SEQUENCE</scope>
    <source>
        <strain evidence="7">91603</strain>
    </source>
</reference>
<proteinExistence type="predicted"/>
<dbReference type="GO" id="GO:0003700">
    <property type="term" value="F:DNA-binding transcription factor activity"/>
    <property type="evidence" value="ECO:0007669"/>
    <property type="project" value="InterPro"/>
</dbReference>
<dbReference type="InterPro" id="IPR003657">
    <property type="entry name" value="WRKY_dom"/>
</dbReference>
<evidence type="ECO:0000259" key="6">
    <source>
        <dbReference type="PROSITE" id="PS50811"/>
    </source>
</evidence>
<keyword evidence="8" id="KW-1185">Reference proteome</keyword>
<dbReference type="FunFam" id="2.20.25.80:FF:000004">
    <property type="entry name" value="WRKY transcription factor 65"/>
    <property type="match status" value="1"/>
</dbReference>
<keyword evidence="5" id="KW-0539">Nucleus</keyword>
<dbReference type="Pfam" id="PF03106">
    <property type="entry name" value="WRKY"/>
    <property type="match status" value="1"/>
</dbReference>
<dbReference type="GO" id="GO:0005634">
    <property type="term" value="C:nucleus"/>
    <property type="evidence" value="ECO:0007669"/>
    <property type="project" value="UniProtKB-SubCell"/>
</dbReference>
<dbReference type="InterPro" id="IPR044810">
    <property type="entry name" value="WRKY_plant"/>
</dbReference>
<evidence type="ECO:0000313" key="7">
    <source>
        <dbReference type="EMBL" id="KAI9174758.1"/>
    </source>
</evidence>
<gene>
    <name evidence="7" type="ORF">LWI28_022353</name>
</gene>
<dbReference type="PANTHER" id="PTHR31282">
    <property type="entry name" value="WRKY TRANSCRIPTION FACTOR 21-RELATED"/>
    <property type="match status" value="1"/>
</dbReference>
<dbReference type="AlphaFoldDB" id="A0AAD5IX43"/>
<evidence type="ECO:0000256" key="1">
    <source>
        <dbReference type="ARBA" id="ARBA00004123"/>
    </source>
</evidence>
<dbReference type="EMBL" id="JAJSOW010000103">
    <property type="protein sequence ID" value="KAI9174758.1"/>
    <property type="molecule type" value="Genomic_DNA"/>
</dbReference>
<dbReference type="GO" id="GO:0005516">
    <property type="term" value="F:calmodulin binding"/>
    <property type="evidence" value="ECO:0007669"/>
    <property type="project" value="UniProtKB-ARBA"/>
</dbReference>
<accession>A0AAD5IX43</accession>
<comment type="subcellular location">
    <subcellularLocation>
        <location evidence="1">Nucleus</location>
    </subcellularLocation>
</comment>
<dbReference type="Pfam" id="PF10533">
    <property type="entry name" value="Plant_zn_clust"/>
    <property type="match status" value="1"/>
</dbReference>
<reference evidence="7" key="2">
    <citation type="submission" date="2023-02" db="EMBL/GenBank/DDBJ databases">
        <authorList>
            <person name="Swenson N.G."/>
            <person name="Wegrzyn J.L."/>
            <person name="Mcevoy S.L."/>
        </authorList>
    </citation>
    <scope>NUCLEOTIDE SEQUENCE</scope>
    <source>
        <strain evidence="7">91603</strain>
        <tissue evidence="7">Leaf</tissue>
    </source>
</reference>
<name>A0AAD5IX43_ACENE</name>
<dbReference type="Proteomes" id="UP001064489">
    <property type="component" value="Chromosome 8"/>
</dbReference>
<dbReference type="GO" id="GO:0043565">
    <property type="term" value="F:sequence-specific DNA binding"/>
    <property type="evidence" value="ECO:0007669"/>
    <property type="project" value="InterPro"/>
</dbReference>
<sequence>MKEDRHVCVSITPRWEFNVHEIAQSSFRQADHLFNCISNQNQKTSIQEVNLLTQDTVNGFRKLLTLLDGSMQSDCKRIRKGPLPNSHDINPVQFMDSPVSIAQSSQESHIVRQLMPLKSIPATRPLIPSKSYNLHRENRKSSLHYSYSDTNLVGSTKLIKGLNHSSQQQDLSLISSDGSYVDQNIIHNTSSEILASKDESSSMFYSNGKCVIKSEETSTKSIATTGGCHCSKRRKLRKTKTIRVPAVSDKLADIPPDDYSWRKYGQKPIKGSPHPRSYYKCSGTKGCSARKHVERCLEDPTMLVVTYEGEHNHFRISFQSTNTMPHLQL</sequence>
<dbReference type="Gene3D" id="2.20.25.80">
    <property type="entry name" value="WRKY domain"/>
    <property type="match status" value="1"/>
</dbReference>